<feature type="region of interest" description="Disordered" evidence="7">
    <location>
        <begin position="143"/>
        <end position="179"/>
    </location>
</feature>
<dbReference type="InterPro" id="IPR050145">
    <property type="entry name" value="Centrin_CML-like"/>
</dbReference>
<feature type="transmembrane region" description="Helical" evidence="8">
    <location>
        <begin position="442"/>
        <end position="467"/>
    </location>
</feature>
<dbReference type="SUPFAM" id="SSF81324">
    <property type="entry name" value="Voltage-gated potassium channels"/>
    <property type="match status" value="1"/>
</dbReference>
<feature type="domain" description="EF-hand" evidence="9">
    <location>
        <begin position="914"/>
        <end position="948"/>
    </location>
</feature>
<evidence type="ECO:0000313" key="11">
    <source>
        <dbReference type="Proteomes" id="UP000186817"/>
    </source>
</evidence>
<evidence type="ECO:0000256" key="2">
    <source>
        <dbReference type="ARBA" id="ARBA00022692"/>
    </source>
</evidence>
<dbReference type="PROSITE" id="PS50222">
    <property type="entry name" value="EF_HAND_2"/>
    <property type="match status" value="6"/>
</dbReference>
<feature type="transmembrane region" description="Helical" evidence="8">
    <location>
        <begin position="269"/>
        <end position="291"/>
    </location>
</feature>
<feature type="transmembrane region" description="Helical" evidence="8">
    <location>
        <begin position="409"/>
        <end position="430"/>
    </location>
</feature>
<feature type="compositionally biased region" description="Basic and acidic residues" evidence="7">
    <location>
        <begin position="143"/>
        <end position="155"/>
    </location>
</feature>
<dbReference type="FunFam" id="1.10.238.10:FF:000001">
    <property type="entry name" value="Calmodulin 1"/>
    <property type="match status" value="1"/>
</dbReference>
<evidence type="ECO:0000256" key="4">
    <source>
        <dbReference type="ARBA" id="ARBA00022837"/>
    </source>
</evidence>
<evidence type="ECO:0000259" key="9">
    <source>
        <dbReference type="PROSITE" id="PS50222"/>
    </source>
</evidence>
<dbReference type="InterPro" id="IPR011992">
    <property type="entry name" value="EF-hand-dom_pair"/>
</dbReference>
<evidence type="ECO:0000256" key="7">
    <source>
        <dbReference type="SAM" id="MobiDB-lite"/>
    </source>
</evidence>
<comment type="caution">
    <text evidence="10">The sequence shown here is derived from an EMBL/GenBank/DDBJ whole genome shotgun (WGS) entry which is preliminary data.</text>
</comment>
<dbReference type="EMBL" id="LSRX01000629">
    <property type="protein sequence ID" value="OLP92267.1"/>
    <property type="molecule type" value="Genomic_DNA"/>
</dbReference>
<dbReference type="InterPro" id="IPR018247">
    <property type="entry name" value="EF_Hand_1_Ca_BS"/>
</dbReference>
<keyword evidence="2 8" id="KW-0812">Transmembrane</keyword>
<name>A0A1Q9DAT0_SYMMI</name>
<dbReference type="GO" id="GO:0005216">
    <property type="term" value="F:monoatomic ion channel activity"/>
    <property type="evidence" value="ECO:0007669"/>
    <property type="project" value="InterPro"/>
</dbReference>
<dbReference type="OrthoDB" id="417874at2759"/>
<dbReference type="PANTHER" id="PTHR23050">
    <property type="entry name" value="CALCIUM BINDING PROTEIN"/>
    <property type="match status" value="1"/>
</dbReference>
<keyword evidence="5 8" id="KW-1133">Transmembrane helix</keyword>
<dbReference type="InterPro" id="IPR002048">
    <property type="entry name" value="EF_hand_dom"/>
</dbReference>
<dbReference type="Gene3D" id="1.20.120.350">
    <property type="entry name" value="Voltage-gated potassium channels. Chain C"/>
    <property type="match status" value="1"/>
</dbReference>
<dbReference type="Pfam" id="PF13499">
    <property type="entry name" value="EF-hand_7"/>
    <property type="match status" value="2"/>
</dbReference>
<evidence type="ECO:0000256" key="6">
    <source>
        <dbReference type="ARBA" id="ARBA00023136"/>
    </source>
</evidence>
<feature type="region of interest" description="Disordered" evidence="7">
    <location>
        <begin position="571"/>
        <end position="605"/>
    </location>
</feature>
<evidence type="ECO:0000256" key="5">
    <source>
        <dbReference type="ARBA" id="ARBA00022989"/>
    </source>
</evidence>
<evidence type="ECO:0000256" key="1">
    <source>
        <dbReference type="ARBA" id="ARBA00004141"/>
    </source>
</evidence>
<accession>A0A1Q9DAT0</accession>
<dbReference type="GO" id="GO:0005509">
    <property type="term" value="F:calcium ion binding"/>
    <property type="evidence" value="ECO:0007669"/>
    <property type="project" value="InterPro"/>
</dbReference>
<evidence type="ECO:0000313" key="10">
    <source>
        <dbReference type="EMBL" id="OLP92267.1"/>
    </source>
</evidence>
<reference evidence="10 11" key="1">
    <citation type="submission" date="2016-02" db="EMBL/GenBank/DDBJ databases">
        <title>Genome analysis of coral dinoflagellate symbionts highlights evolutionary adaptations to a symbiotic lifestyle.</title>
        <authorList>
            <person name="Aranda M."/>
            <person name="Li Y."/>
            <person name="Liew Y.J."/>
            <person name="Baumgarten S."/>
            <person name="Simakov O."/>
            <person name="Wilson M."/>
            <person name="Piel J."/>
            <person name="Ashoor H."/>
            <person name="Bougouffa S."/>
            <person name="Bajic V.B."/>
            <person name="Ryu T."/>
            <person name="Ravasi T."/>
            <person name="Bayer T."/>
            <person name="Micklem G."/>
            <person name="Kim H."/>
            <person name="Bhak J."/>
            <person name="Lajeunesse T.C."/>
            <person name="Voolstra C.R."/>
        </authorList>
    </citation>
    <scope>NUCLEOTIDE SEQUENCE [LARGE SCALE GENOMIC DNA]</scope>
    <source>
        <strain evidence="10 11">CCMP2467</strain>
    </source>
</reference>
<feature type="transmembrane region" description="Helical" evidence="8">
    <location>
        <begin position="219"/>
        <end position="237"/>
    </location>
</feature>
<dbReference type="Gene3D" id="1.10.238.10">
    <property type="entry name" value="EF-hand"/>
    <property type="match status" value="4"/>
</dbReference>
<protein>
    <submittedName>
        <fullName evidence="10">Calmodulin-like protein</fullName>
    </submittedName>
</protein>
<dbReference type="SMART" id="SM00054">
    <property type="entry name" value="EFh"/>
    <property type="match status" value="7"/>
</dbReference>
<feature type="transmembrane region" description="Helical" evidence="8">
    <location>
        <begin position="367"/>
        <end position="389"/>
    </location>
</feature>
<keyword evidence="3" id="KW-0677">Repeat</keyword>
<dbReference type="CDD" id="cd00051">
    <property type="entry name" value="EFh"/>
    <property type="match status" value="1"/>
</dbReference>
<feature type="domain" description="EF-hand" evidence="9">
    <location>
        <begin position="949"/>
        <end position="984"/>
    </location>
</feature>
<feature type="region of interest" description="Disordered" evidence="7">
    <location>
        <begin position="688"/>
        <end position="709"/>
    </location>
</feature>
<dbReference type="Proteomes" id="UP000186817">
    <property type="component" value="Unassembled WGS sequence"/>
</dbReference>
<organism evidence="10 11">
    <name type="scientific">Symbiodinium microadriaticum</name>
    <name type="common">Dinoflagellate</name>
    <name type="synonym">Zooxanthella microadriatica</name>
    <dbReference type="NCBI Taxonomy" id="2951"/>
    <lineage>
        <taxon>Eukaryota</taxon>
        <taxon>Sar</taxon>
        <taxon>Alveolata</taxon>
        <taxon>Dinophyceae</taxon>
        <taxon>Suessiales</taxon>
        <taxon>Symbiodiniaceae</taxon>
        <taxon>Symbiodinium</taxon>
    </lineage>
</organism>
<evidence type="ECO:0000256" key="3">
    <source>
        <dbReference type="ARBA" id="ARBA00022737"/>
    </source>
</evidence>
<dbReference type="Pfam" id="PF00520">
    <property type="entry name" value="Ion_trans"/>
    <property type="match status" value="1"/>
</dbReference>
<gene>
    <name evidence="10" type="primary">cal-1</name>
    <name evidence="10" type="ORF">AK812_SmicGene25936</name>
</gene>
<feature type="domain" description="EF-hand" evidence="9">
    <location>
        <begin position="878"/>
        <end position="913"/>
    </location>
</feature>
<dbReference type="InterPro" id="IPR027359">
    <property type="entry name" value="Volt_channel_dom_sf"/>
</dbReference>
<comment type="subcellular location">
    <subcellularLocation>
        <location evidence="1">Membrane</location>
        <topology evidence="1">Multi-pass membrane protein</topology>
    </subcellularLocation>
</comment>
<keyword evidence="6 8" id="KW-0472">Membrane</keyword>
<proteinExistence type="predicted"/>
<dbReference type="GO" id="GO:0016020">
    <property type="term" value="C:membrane"/>
    <property type="evidence" value="ECO:0007669"/>
    <property type="project" value="UniProtKB-SubCell"/>
</dbReference>
<feature type="domain" description="EF-hand" evidence="9">
    <location>
        <begin position="1398"/>
        <end position="1433"/>
    </location>
</feature>
<sequence>MAPSMGVRSSIGSPTTSPTLVRLGEESADAVKRQGLAVPLTELSSAEIGHSLQQTFTSDEDFADFRDLIGRLEDQYIHEMVLLSDENKLLRSEMAKVLGTGSTDTKKIAGIRGMEAGTTTCHGKEGSINPTFDMSAAADPKFRVGQEAQESRSAEGSRNPPSSGLPAHAEEPAGKSGADEQCAVVMGSAATTQMIAKIDAEVEAAVQKHDCASRLESDFYEITIGMLIIVNSVIMAIEFEYQGYVVGHDLDYRRMEGSPDEAWPHADSAFYAINLGFTIAFVVDIVLRLSFLRLRFFKLTFNWLDLLVVICSVTEILFQDLIPVDTVFMRLLRLGKVARAMRVVRHTEGMSSLIMLLKCVRASFNTLCWSLSFIVVLQCMAGMVMSQVLWPYMKDESADLDERREVFRYYGTFTGTFLTMFEVLLANWAPPARILVDYVSDWFVYVFVVYRCVVGFAVLNVVSAVFIQQTMKVAQADQELILKQRLRSEQAYAAKMSAAAQSCDRRADQIVTALQDPVALTSRIFPPCAWMVAKAPSEPLPPETPRWHFRPPVPAGQRPWRNFTEHCREKIGNRPEIPPAPRGFSLEPLESRRVEAPQSGPGKEEDFSAARLCLKREIRAALRQCSSIQVLDATLAAARGKSKPPPEGREPLKKLLAVLRPAKHTKAAHGAHRVGKLISQALRQEESHRRFSLVRQSGHGDRKKDRRSPRKAIFRGENELASMLQSFEPEAADLSQLIQAAFRHLGRGGRLNKKDLRRALRHCGFKDVKSDWLEEIYEGLTMVNFIGSEDFEKLVNEYDDRQRQGYLQAFRKFDVDQSDQISTEELQEVLRSMQLVVQPSLLLEIMSKVDYDDSGELSFDEFEQLMKLLSDSDGFPETEHQELKKAFQRFDSTGDGLLDLQEFKSTQGWLGYQLKERVLEQIFRDADFDDRGTLEYPEFVEAMKAVREVEMKEIQKVFEEQDQDRNGLLSPTELEGALKVLNYDCDLQVVLEVAAQVQDAKGGPKRLELNYEDALDFLQRYRNCEGLHQAELQDLELAFERYENDAGSVRSRDVHKVLSWFGYDLSPQEVDRFVQKAQCSDGHLSFQEVKKLLRMEREEAMQQYERVYRRDHGAMEIGSQQAALLFEELNLEARSANSNFELGLASAFRKGGAGFSPESFVRTCLKRRKGKAQDRRTTAGFDKEIGQLKELFVSLAKGPQSAQRRRDPDLALSAEEVAHVARILFSFGVVEPLKATLSELLRDVERRPPITFNAFLRHMRFFVDLFAKDYKFREQWAIRDTGFSAKEVEDFRQLFLSNLEHREGLVSIGQLMSLPELRRALPLASDASLLAAAHQVKGESLQLLNGTPKAKLEDKNAVINFPQFLRIAKQLLEQTVFPGQSRKTDARLRGKSMTALAQEKDARREFFDKLDTDSTGFLTWQEFSEVLRKPELRSWMATLELETYDLVNLFHMIDDGDGAITVAEFLDGAIRLRGVAKSLDLAQVLSTTRRVDAKLEACLMAIQKLSGENDMESLKKTAFGKMSRLTTRRMSLHRRSAPVGHIGVESKTLKKEAAD</sequence>
<dbReference type="InterPro" id="IPR005821">
    <property type="entry name" value="Ion_trans_dom"/>
</dbReference>
<evidence type="ECO:0000256" key="8">
    <source>
        <dbReference type="SAM" id="Phobius"/>
    </source>
</evidence>
<dbReference type="PROSITE" id="PS00018">
    <property type="entry name" value="EF_HAND_1"/>
    <property type="match status" value="4"/>
</dbReference>
<feature type="domain" description="EF-hand" evidence="9">
    <location>
        <begin position="837"/>
        <end position="872"/>
    </location>
</feature>
<dbReference type="Gene3D" id="1.10.287.70">
    <property type="match status" value="1"/>
</dbReference>
<dbReference type="SUPFAM" id="SSF47473">
    <property type="entry name" value="EF-hand"/>
    <property type="match status" value="3"/>
</dbReference>
<feature type="domain" description="EF-hand" evidence="9">
    <location>
        <begin position="801"/>
        <end position="836"/>
    </location>
</feature>
<keyword evidence="11" id="KW-1185">Reference proteome</keyword>
<keyword evidence="4" id="KW-0106">Calcium</keyword>